<dbReference type="eggNOG" id="COG1948">
    <property type="taxonomic scope" value="Bacteria"/>
</dbReference>
<dbReference type="InterPro" id="IPR006166">
    <property type="entry name" value="ERCC4_domain"/>
</dbReference>
<dbReference type="SUPFAM" id="SSF52980">
    <property type="entry name" value="Restriction endonuclease-like"/>
    <property type="match status" value="1"/>
</dbReference>
<dbReference type="GO" id="GO:0006259">
    <property type="term" value="P:DNA metabolic process"/>
    <property type="evidence" value="ECO:0007669"/>
    <property type="project" value="UniProtKB-ARBA"/>
</dbReference>
<sequence length="170" mass="19662">MADTAFLQRKMVLYYDDRGHADTLIHELSRYQDVSLVKKRLTLGDYQCHDWLIERKTLADLVHSLCDGRLFSQVARLAASSHHTALLIEGCAQDIANYQIHREALMGAICAITLNFHIPILRSLSQRETAKVLYFCITQLYRNDTDLQLTGRKPKRKKVANFLYYKVCLM</sequence>
<dbReference type="HOGENOM" id="CLU_101253_1_0_6"/>
<dbReference type="AlphaFoldDB" id="Q12SI9"/>
<name>Q12SI9_SHEDO</name>
<keyword evidence="3" id="KW-1185">Reference proteome</keyword>
<gene>
    <name evidence="2" type="ordered locus">Sden_0291</name>
</gene>
<dbReference type="STRING" id="318161.Sden_0291"/>
<organism evidence="2 3">
    <name type="scientific">Shewanella denitrificans (strain OS217 / ATCC BAA-1090 / DSM 15013)</name>
    <dbReference type="NCBI Taxonomy" id="318161"/>
    <lineage>
        <taxon>Bacteria</taxon>
        <taxon>Pseudomonadati</taxon>
        <taxon>Pseudomonadota</taxon>
        <taxon>Gammaproteobacteria</taxon>
        <taxon>Alteromonadales</taxon>
        <taxon>Shewanellaceae</taxon>
        <taxon>Shewanella</taxon>
    </lineage>
</organism>
<dbReference type="SMART" id="SM00891">
    <property type="entry name" value="ERCC4"/>
    <property type="match status" value="1"/>
</dbReference>
<proteinExistence type="predicted"/>
<dbReference type="EMBL" id="CP000302">
    <property type="protein sequence ID" value="ABE53587.1"/>
    <property type="molecule type" value="Genomic_DNA"/>
</dbReference>
<protein>
    <submittedName>
        <fullName evidence="2">ERCC4</fullName>
    </submittedName>
</protein>
<dbReference type="InterPro" id="IPR011335">
    <property type="entry name" value="Restrct_endonuc-II-like"/>
</dbReference>
<evidence type="ECO:0000313" key="3">
    <source>
        <dbReference type="Proteomes" id="UP000001982"/>
    </source>
</evidence>
<reference evidence="2" key="1">
    <citation type="submission" date="2006-03" db="EMBL/GenBank/DDBJ databases">
        <title>Complete sequence of Shewanella denitrificans OS217.</title>
        <authorList>
            <consortium name="US DOE Joint Genome Institute"/>
            <person name="Copeland A."/>
            <person name="Lucas S."/>
            <person name="Lapidus A."/>
            <person name="Barry K."/>
            <person name="Detter J.C."/>
            <person name="Glavina del Rio T."/>
            <person name="Hammon N."/>
            <person name="Israni S."/>
            <person name="Dalin E."/>
            <person name="Tice H."/>
            <person name="Pitluck S."/>
            <person name="Brettin T."/>
            <person name="Bruce D."/>
            <person name="Han C."/>
            <person name="Tapia R."/>
            <person name="Gilna P."/>
            <person name="Kiss H."/>
            <person name="Schmutz J."/>
            <person name="Larimer F."/>
            <person name="Land M."/>
            <person name="Hauser L."/>
            <person name="Kyrpides N."/>
            <person name="Lykidis A."/>
            <person name="Richardson P."/>
        </authorList>
    </citation>
    <scope>NUCLEOTIDE SEQUENCE [LARGE SCALE GENOMIC DNA]</scope>
    <source>
        <strain evidence="2">OS217</strain>
    </source>
</reference>
<feature type="domain" description="ERCC4" evidence="1">
    <location>
        <begin position="12"/>
        <end position="92"/>
    </location>
</feature>
<dbReference type="GO" id="GO:0003677">
    <property type="term" value="F:DNA binding"/>
    <property type="evidence" value="ECO:0007669"/>
    <property type="project" value="InterPro"/>
</dbReference>
<dbReference type="RefSeq" id="WP_011494754.1">
    <property type="nucleotide sequence ID" value="NC_007954.1"/>
</dbReference>
<dbReference type="Gene3D" id="3.40.50.10130">
    <property type="match status" value="1"/>
</dbReference>
<evidence type="ECO:0000313" key="2">
    <source>
        <dbReference type="EMBL" id="ABE53587.1"/>
    </source>
</evidence>
<dbReference type="Proteomes" id="UP000001982">
    <property type="component" value="Chromosome"/>
</dbReference>
<evidence type="ECO:0000259" key="1">
    <source>
        <dbReference type="SMART" id="SM00891"/>
    </source>
</evidence>
<dbReference type="Pfam" id="PF02732">
    <property type="entry name" value="ERCC4"/>
    <property type="match status" value="1"/>
</dbReference>
<dbReference type="GO" id="GO:0004518">
    <property type="term" value="F:nuclease activity"/>
    <property type="evidence" value="ECO:0007669"/>
    <property type="project" value="InterPro"/>
</dbReference>
<accession>Q12SI9</accession>
<dbReference type="KEGG" id="sdn:Sden_0291"/>